<dbReference type="AlphaFoldDB" id="A0A218YZ65"/>
<protein>
    <submittedName>
        <fullName evidence="2">Uncharacterized protein</fullName>
    </submittedName>
</protein>
<dbReference type="InParanoid" id="A0A218YZ65"/>
<evidence type="ECO:0000256" key="1">
    <source>
        <dbReference type="SAM" id="MobiDB-lite"/>
    </source>
</evidence>
<sequence length="176" mass="19033">MAGSAPLLVLSPGGEGAGSAACSQGRRSRAPEQQMRAKEHRDAAASWDAGARQMPSRRRVGTPNGWRSGCKPPGVGRWCCRVEFFWNWRGRKGGGARVITGGVAARELGESVSEWREAVPVGRGDLVVSRVPVSRGMGVWRPCYLPPRDPAEMDAFKERLESERSAFGDLGAEGRK</sequence>
<reference evidence="2 3" key="1">
    <citation type="submission" date="2017-04" db="EMBL/GenBank/DDBJ databases">
        <title>Draft genome sequence of Marssonina coronaria NL1: causal agent of apple blotch.</title>
        <authorList>
            <person name="Cheng Q."/>
        </authorList>
    </citation>
    <scope>NUCLEOTIDE SEQUENCE [LARGE SCALE GENOMIC DNA]</scope>
    <source>
        <strain evidence="2 3">NL1</strain>
    </source>
</reference>
<proteinExistence type="predicted"/>
<dbReference type="Proteomes" id="UP000242519">
    <property type="component" value="Unassembled WGS sequence"/>
</dbReference>
<accession>A0A218YZ65</accession>
<gene>
    <name evidence="2" type="ORF">B2J93_3895</name>
</gene>
<feature type="region of interest" description="Disordered" evidence="1">
    <location>
        <begin position="1"/>
        <end position="67"/>
    </location>
</feature>
<dbReference type="EMBL" id="MZNU01000326">
    <property type="protein sequence ID" value="OWP00345.1"/>
    <property type="molecule type" value="Genomic_DNA"/>
</dbReference>
<comment type="caution">
    <text evidence="2">The sequence shown here is derived from an EMBL/GenBank/DDBJ whole genome shotgun (WGS) entry which is preliminary data.</text>
</comment>
<evidence type="ECO:0000313" key="3">
    <source>
        <dbReference type="Proteomes" id="UP000242519"/>
    </source>
</evidence>
<name>A0A218YZ65_9HELO</name>
<organism evidence="2 3">
    <name type="scientific">Diplocarpon coronariae</name>
    <dbReference type="NCBI Taxonomy" id="2795749"/>
    <lineage>
        <taxon>Eukaryota</taxon>
        <taxon>Fungi</taxon>
        <taxon>Dikarya</taxon>
        <taxon>Ascomycota</taxon>
        <taxon>Pezizomycotina</taxon>
        <taxon>Leotiomycetes</taxon>
        <taxon>Helotiales</taxon>
        <taxon>Drepanopezizaceae</taxon>
        <taxon>Diplocarpon</taxon>
    </lineage>
</organism>
<evidence type="ECO:0000313" key="2">
    <source>
        <dbReference type="EMBL" id="OWP00345.1"/>
    </source>
</evidence>
<keyword evidence="3" id="KW-1185">Reference proteome</keyword>